<dbReference type="EMBL" id="FN392321">
    <property type="protein sequence ID" value="CAY70513.1"/>
    <property type="molecule type" value="Genomic_DNA"/>
</dbReference>
<keyword evidence="2" id="KW-0812">Transmembrane</keyword>
<evidence type="ECO:0000256" key="3">
    <source>
        <dbReference type="ARBA" id="ARBA00022989"/>
    </source>
</evidence>
<reference evidence="6 7" key="1">
    <citation type="journal article" date="2009" name="Nat. Biotechnol.">
        <title>Genome sequence of the recombinant protein production host Pichia pastoris.</title>
        <authorList>
            <person name="De Schutter K."/>
            <person name="Lin Y.C."/>
            <person name="Tiels P."/>
            <person name="Van Hecke A."/>
            <person name="Glinka S."/>
            <person name="Weber-Lehmann J."/>
            <person name="Rouze P."/>
            <person name="Van de Peer Y."/>
            <person name="Callewaert N."/>
        </authorList>
    </citation>
    <scope>NUCLEOTIDE SEQUENCE [LARGE SCALE GENOMIC DNA]</scope>
    <source>
        <strain evidence="7">GS115 / ATCC 20864</strain>
    </source>
</reference>
<proteinExistence type="predicted"/>
<evidence type="ECO:0000256" key="5">
    <source>
        <dbReference type="SAM" id="MobiDB-lite"/>
    </source>
</evidence>
<organism evidence="6 7">
    <name type="scientific">Komagataella phaffii (strain GS115 / ATCC 20864)</name>
    <name type="common">Yeast</name>
    <name type="synonym">Pichia pastoris</name>
    <dbReference type="NCBI Taxonomy" id="644223"/>
    <lineage>
        <taxon>Eukaryota</taxon>
        <taxon>Fungi</taxon>
        <taxon>Dikarya</taxon>
        <taxon>Ascomycota</taxon>
        <taxon>Saccharomycotina</taxon>
        <taxon>Pichiomycetes</taxon>
        <taxon>Pichiales</taxon>
        <taxon>Pichiaceae</taxon>
        <taxon>Komagataella</taxon>
    </lineage>
</organism>
<comment type="subcellular location">
    <subcellularLocation>
        <location evidence="1">Membrane</location>
        <topology evidence="1">Single-pass membrane protein</topology>
    </subcellularLocation>
</comment>
<dbReference type="GeneID" id="8199592"/>
<protein>
    <recommendedName>
        <fullName evidence="8">Coiled-coil domain-containing protein 47</fullName>
    </recommendedName>
</protein>
<name>C4R4M7_KOMPG</name>
<gene>
    <name evidence="6" type="ordered locus">PAS_chr3_0464</name>
</gene>
<dbReference type="STRING" id="644223.C4R4M7"/>
<evidence type="ECO:0008006" key="8">
    <source>
        <dbReference type="Google" id="ProtNLM"/>
    </source>
</evidence>
<keyword evidence="7" id="KW-1185">Reference proteome</keyword>
<dbReference type="eggNOG" id="KOG2357">
    <property type="taxonomic scope" value="Eukaryota"/>
</dbReference>
<dbReference type="RefSeq" id="XP_002492692.1">
    <property type="nucleotide sequence ID" value="XM_002492647.1"/>
</dbReference>
<dbReference type="GO" id="GO:0032469">
    <property type="term" value="P:endoplasmic reticulum calcium ion homeostasis"/>
    <property type="evidence" value="ECO:0007669"/>
    <property type="project" value="InterPro"/>
</dbReference>
<keyword evidence="3" id="KW-1133">Transmembrane helix</keyword>
<evidence type="ECO:0000313" key="6">
    <source>
        <dbReference type="EMBL" id="CAY70513.1"/>
    </source>
</evidence>
<dbReference type="PANTHER" id="PTHR12883">
    <property type="entry name" value="ADIPOCYTE-SPECIFIC PROTEIN 4-RELATED"/>
    <property type="match status" value="1"/>
</dbReference>
<evidence type="ECO:0000313" key="7">
    <source>
        <dbReference type="Proteomes" id="UP000000314"/>
    </source>
</evidence>
<evidence type="ECO:0000256" key="2">
    <source>
        <dbReference type="ARBA" id="ARBA00022692"/>
    </source>
</evidence>
<dbReference type="GO" id="GO:0005783">
    <property type="term" value="C:endoplasmic reticulum"/>
    <property type="evidence" value="ECO:0007669"/>
    <property type="project" value="InterPro"/>
</dbReference>
<dbReference type="InterPro" id="IPR012879">
    <property type="entry name" value="CCDC47"/>
</dbReference>
<keyword evidence="4" id="KW-0472">Membrane</keyword>
<dbReference type="PANTHER" id="PTHR12883:SF0">
    <property type="entry name" value="PAT COMPLEX SUBUNIT CCDC47"/>
    <property type="match status" value="1"/>
</dbReference>
<dbReference type="FunCoup" id="C4R4M7">
    <property type="interactions" value="77"/>
</dbReference>
<evidence type="ECO:0000256" key="4">
    <source>
        <dbReference type="ARBA" id="ARBA00023136"/>
    </source>
</evidence>
<dbReference type="GO" id="GO:0016020">
    <property type="term" value="C:membrane"/>
    <property type="evidence" value="ECO:0007669"/>
    <property type="project" value="UniProtKB-SubCell"/>
</dbReference>
<feature type="compositionally biased region" description="Basic residues" evidence="5">
    <location>
        <begin position="351"/>
        <end position="370"/>
    </location>
</feature>
<dbReference type="Proteomes" id="UP000000314">
    <property type="component" value="Chromosome 3"/>
</dbReference>
<dbReference type="HOGENOM" id="CLU_042570_0_0_1"/>
<dbReference type="AlphaFoldDB" id="C4R4M7"/>
<dbReference type="OrthoDB" id="10039147at2759"/>
<dbReference type="KEGG" id="ppa:PAS_chr3_0464"/>
<feature type="region of interest" description="Disordered" evidence="5">
    <location>
        <begin position="321"/>
        <end position="370"/>
    </location>
</feature>
<dbReference type="InParanoid" id="C4R4M7"/>
<dbReference type="OMA" id="MHLVRDM"/>
<accession>C4R4M7</accession>
<evidence type="ECO:0000256" key="1">
    <source>
        <dbReference type="ARBA" id="ARBA00004167"/>
    </source>
</evidence>
<dbReference type="Pfam" id="PF07946">
    <property type="entry name" value="CCDC47"/>
    <property type="match status" value="1"/>
</dbReference>
<dbReference type="GO" id="GO:0005509">
    <property type="term" value="F:calcium ion binding"/>
    <property type="evidence" value="ECO:0007669"/>
    <property type="project" value="InterPro"/>
</dbReference>
<sequence>MLAILSLLAVASAQQVSQPYYEHTYEELKEMGLLQRLITYNWKLELVTVSFTLAYLLTHFLGASYNARLVGKWVSSAEEVLDKQFASLGCSVKEKVVKDDNEHYTYFATGRKNIESLTVRFTLKPRHNLLLLVTETILSFFISSIEKSIDSVNIIVKYNDEAESNIDDFIWAIVNKDGMNQARIENYFLSLTKTSESSKLPTEYVFMSETADITEEVYNDAENSGLTSSPTLLKYVAFTDQSIVKPTTLEEAASSKKAILFTNFPSTASELKANQDLLTSFLSLVDNVVENVKFRPETLKRVKKTREAEIQKIKKALDEVQKEELESKRVEEQRKERERISKLSPEEQRKIEKKRQEKKQRKQMKQQRVR</sequence>
<feature type="compositionally biased region" description="Basic and acidic residues" evidence="5">
    <location>
        <begin position="321"/>
        <end position="350"/>
    </location>
</feature>